<name>A0ABU1Q3F5_9PSEU</name>
<reference evidence="2 3" key="1">
    <citation type="submission" date="2023-07" db="EMBL/GenBank/DDBJ databases">
        <title>Sequencing the genomes of 1000 actinobacteria strains.</title>
        <authorList>
            <person name="Klenk H.-P."/>
        </authorList>
    </citation>
    <scope>NUCLEOTIDE SEQUENCE [LARGE SCALE GENOMIC DNA]</scope>
    <source>
        <strain evidence="2 3">DSM 43749</strain>
    </source>
</reference>
<sequence>MVLSYGDVRRWDADGLEGAAQAIRRRKDLLIGLEDELVDSFGPLFWHGDGATAARGALAAIRDRAEHVVAEVGSVQRAIQEASDAVTALRHLVEEAESVARAHGFGIAADGSVRDEAPGTRPADERTRLAAELADRVERVLVTARAADDALASALAKAEVAQVSDGGATSLAEADPTARTEDGRYRVGPPDRPDIRFDDDFAHGSAESNWRDQVSKAEWLAKLRGAQALGMMPDATGMYEHYWKNSGEPREFDYDKAVREDSGIRAGLDGEITRAARAAEELVRAGHTEFPLTGQPSAADSYPKTENWQKAVGAYQVWSHGNVCVDGNRVTMTVTVEAEDRYNFNRGQADIATGAGDDENGRFTEVGWAKPFDTHGQATRTVTWELGNPPQGAPDVVAPRVDEDARGAERDRGPTPDNPRERR</sequence>
<accession>A0ABU1Q3F5</accession>
<protein>
    <submittedName>
        <fullName evidence="2">Uncharacterized protein</fullName>
    </submittedName>
</protein>
<evidence type="ECO:0000256" key="1">
    <source>
        <dbReference type="SAM" id="MobiDB-lite"/>
    </source>
</evidence>
<organism evidence="2 3">
    <name type="scientific">Saccharothrix longispora</name>
    <dbReference type="NCBI Taxonomy" id="33920"/>
    <lineage>
        <taxon>Bacteria</taxon>
        <taxon>Bacillati</taxon>
        <taxon>Actinomycetota</taxon>
        <taxon>Actinomycetes</taxon>
        <taxon>Pseudonocardiales</taxon>
        <taxon>Pseudonocardiaceae</taxon>
        <taxon>Saccharothrix</taxon>
    </lineage>
</organism>
<dbReference type="SUPFAM" id="SSF140453">
    <property type="entry name" value="EsxAB dimer-like"/>
    <property type="match status" value="1"/>
</dbReference>
<feature type="region of interest" description="Disordered" evidence="1">
    <location>
        <begin position="162"/>
        <end position="194"/>
    </location>
</feature>
<feature type="region of interest" description="Disordered" evidence="1">
    <location>
        <begin position="379"/>
        <end position="423"/>
    </location>
</feature>
<comment type="caution">
    <text evidence="2">The sequence shown here is derived from an EMBL/GenBank/DDBJ whole genome shotgun (WGS) entry which is preliminary data.</text>
</comment>
<dbReference type="Proteomes" id="UP001268819">
    <property type="component" value="Unassembled WGS sequence"/>
</dbReference>
<dbReference type="RefSeq" id="WP_310309753.1">
    <property type="nucleotide sequence ID" value="NZ_BAAAXB010000001.1"/>
</dbReference>
<gene>
    <name evidence="2" type="ORF">J2S66_005038</name>
</gene>
<proteinExistence type="predicted"/>
<evidence type="ECO:0000313" key="3">
    <source>
        <dbReference type="Proteomes" id="UP001268819"/>
    </source>
</evidence>
<dbReference type="EMBL" id="JAVDSG010000001">
    <property type="protein sequence ID" value="MDR6596654.1"/>
    <property type="molecule type" value="Genomic_DNA"/>
</dbReference>
<dbReference type="InterPro" id="IPR036689">
    <property type="entry name" value="ESAT-6-like_sf"/>
</dbReference>
<evidence type="ECO:0000313" key="2">
    <source>
        <dbReference type="EMBL" id="MDR6596654.1"/>
    </source>
</evidence>
<keyword evidence="3" id="KW-1185">Reference proteome</keyword>
<feature type="compositionally biased region" description="Basic and acidic residues" evidence="1">
    <location>
        <begin position="176"/>
        <end position="194"/>
    </location>
</feature>
<feature type="compositionally biased region" description="Basic and acidic residues" evidence="1">
    <location>
        <begin position="400"/>
        <end position="423"/>
    </location>
</feature>